<dbReference type="InterPro" id="IPR036291">
    <property type="entry name" value="NAD(P)-bd_dom_sf"/>
</dbReference>
<accession>A0ABV6HHD9</accession>
<dbReference type="SUPFAM" id="SSF51735">
    <property type="entry name" value="NAD(P)-binding Rossmann-fold domains"/>
    <property type="match status" value="1"/>
</dbReference>
<keyword evidence="2 4" id="KW-0560">Oxidoreductase</keyword>
<dbReference type="Gene3D" id="3.40.50.720">
    <property type="entry name" value="NAD(P)-binding Rossmann-like Domain"/>
    <property type="match status" value="1"/>
</dbReference>
<dbReference type="InterPro" id="IPR002347">
    <property type="entry name" value="SDR_fam"/>
</dbReference>
<evidence type="ECO:0000256" key="2">
    <source>
        <dbReference type="ARBA" id="ARBA00023002"/>
    </source>
</evidence>
<dbReference type="PIRSF" id="PIRSF000126">
    <property type="entry name" value="11-beta-HSD1"/>
    <property type="match status" value="1"/>
</dbReference>
<dbReference type="RefSeq" id="WP_130856345.1">
    <property type="nucleotide sequence ID" value="NZ_JBHLWO010000001.1"/>
</dbReference>
<evidence type="ECO:0000313" key="4">
    <source>
        <dbReference type="EMBL" id="MFC0318304.1"/>
    </source>
</evidence>
<dbReference type="Proteomes" id="UP001589774">
    <property type="component" value="Unassembled WGS sequence"/>
</dbReference>
<proteinExistence type="inferred from homology"/>
<evidence type="ECO:0000313" key="5">
    <source>
        <dbReference type="Proteomes" id="UP001589774"/>
    </source>
</evidence>
<name>A0ABV6HHD9_9SPHI</name>
<gene>
    <name evidence="4" type="ORF">ACFFI0_08280</name>
</gene>
<dbReference type="PRINTS" id="PR00081">
    <property type="entry name" value="GDHRDH"/>
</dbReference>
<dbReference type="PANTHER" id="PTHR44196:SF2">
    <property type="entry name" value="SHORT-CHAIN DEHYDROGENASE-RELATED"/>
    <property type="match status" value="1"/>
</dbReference>
<comment type="similarity">
    <text evidence="1 3">Belongs to the short-chain dehydrogenases/reductases (SDR) family.</text>
</comment>
<comment type="caution">
    <text evidence="4">The sequence shown here is derived from an EMBL/GenBank/DDBJ whole genome shotgun (WGS) entry which is preliminary data.</text>
</comment>
<evidence type="ECO:0000256" key="3">
    <source>
        <dbReference type="RuleBase" id="RU000363"/>
    </source>
</evidence>
<dbReference type="PRINTS" id="PR00080">
    <property type="entry name" value="SDRFAMILY"/>
</dbReference>
<dbReference type="Pfam" id="PF00106">
    <property type="entry name" value="adh_short"/>
    <property type="match status" value="1"/>
</dbReference>
<dbReference type="EC" id="1.-.-.-" evidence="4"/>
<dbReference type="GO" id="GO:0016491">
    <property type="term" value="F:oxidoreductase activity"/>
    <property type="evidence" value="ECO:0007669"/>
    <property type="project" value="UniProtKB-KW"/>
</dbReference>
<reference evidence="4 5" key="1">
    <citation type="submission" date="2024-09" db="EMBL/GenBank/DDBJ databases">
        <authorList>
            <person name="Sun Q."/>
            <person name="Mori K."/>
        </authorList>
    </citation>
    <scope>NUCLEOTIDE SEQUENCE [LARGE SCALE GENOMIC DNA]</scope>
    <source>
        <strain evidence="4 5">CCM 7765</strain>
    </source>
</reference>
<protein>
    <submittedName>
        <fullName evidence="4">SDR family NAD(P)-dependent oxidoreductase</fullName>
        <ecNumber evidence="4">1.-.-.-</ecNumber>
    </submittedName>
</protein>
<keyword evidence="5" id="KW-1185">Reference proteome</keyword>
<evidence type="ECO:0000256" key="1">
    <source>
        <dbReference type="ARBA" id="ARBA00006484"/>
    </source>
</evidence>
<dbReference type="EMBL" id="JBHLWO010000001">
    <property type="protein sequence ID" value="MFC0318304.1"/>
    <property type="molecule type" value="Genomic_DNA"/>
</dbReference>
<sequence length="266" mass="29309">MNDRENTGRYALITGGTSGIGLELAKLFAENDYNLVLVARNEQELVQTAEELRTNGREVITVVADFFNPDAPFSVYEEVKAYGIDIDVLINNAGQGVYGKFIETELQRELDIIHLNISACVVLSKFFVKDMVQRGYGKILNLSSIAGKIPGPYQAVYHGTKAFVHFFSEAIRSELKDTGVTVTSLLPGATDTDFFRKADMGESKIVQEQELADPAFVARKGYEALMKGEDMVVAGFKNKMQVAIGNLSTDEAATERMGNMQKPTDQ</sequence>
<dbReference type="PANTHER" id="PTHR44196">
    <property type="entry name" value="DEHYDROGENASE/REDUCTASE SDR FAMILY MEMBER 7B"/>
    <property type="match status" value="1"/>
</dbReference>
<organism evidence="4 5">
    <name type="scientific">Olivibacter oleidegradans</name>
    <dbReference type="NCBI Taxonomy" id="760123"/>
    <lineage>
        <taxon>Bacteria</taxon>
        <taxon>Pseudomonadati</taxon>
        <taxon>Bacteroidota</taxon>
        <taxon>Sphingobacteriia</taxon>
        <taxon>Sphingobacteriales</taxon>
        <taxon>Sphingobacteriaceae</taxon>
        <taxon>Olivibacter</taxon>
    </lineage>
</organism>